<comment type="similarity">
    <text evidence="2">Belongs to the binding-protein-dependent transport system permease family. FecCD subfamily.</text>
</comment>
<dbReference type="Gene3D" id="1.10.3470.10">
    <property type="entry name" value="ABC transporter involved in vitamin B12 uptake, BtuC"/>
    <property type="match status" value="1"/>
</dbReference>
<comment type="subcellular location">
    <subcellularLocation>
        <location evidence="1">Cell membrane</location>
        <topology evidence="1">Multi-pass membrane protein</topology>
    </subcellularLocation>
</comment>
<accession>A0A1I1X677</accession>
<feature type="transmembrane region" description="Helical" evidence="8">
    <location>
        <begin position="163"/>
        <end position="188"/>
    </location>
</feature>
<keyword evidence="10" id="KW-1185">Reference proteome</keyword>
<dbReference type="RefSeq" id="WP_026634187.1">
    <property type="nucleotide sequence ID" value="NZ_FONH01000001.1"/>
</dbReference>
<keyword evidence="5 8" id="KW-0812">Transmembrane</keyword>
<dbReference type="GO" id="GO:0005886">
    <property type="term" value="C:plasma membrane"/>
    <property type="evidence" value="ECO:0007669"/>
    <property type="project" value="UniProtKB-SubCell"/>
</dbReference>
<dbReference type="CDD" id="cd06550">
    <property type="entry name" value="TM_ABC_iron-siderophores_like"/>
    <property type="match status" value="1"/>
</dbReference>
<evidence type="ECO:0000256" key="4">
    <source>
        <dbReference type="ARBA" id="ARBA00022475"/>
    </source>
</evidence>
<gene>
    <name evidence="9" type="ORF">SAMN02799615_00135</name>
</gene>
<feature type="transmembrane region" description="Helical" evidence="8">
    <location>
        <begin position="132"/>
        <end position="156"/>
    </location>
</feature>
<name>A0A1I1X677_9GAMM</name>
<feature type="transmembrane region" description="Helical" evidence="8">
    <location>
        <begin position="257"/>
        <end position="282"/>
    </location>
</feature>
<keyword evidence="7 8" id="KW-0472">Membrane</keyword>
<reference evidence="10" key="1">
    <citation type="submission" date="2016-10" db="EMBL/GenBank/DDBJ databases">
        <authorList>
            <person name="Varghese N."/>
            <person name="Submissions S."/>
        </authorList>
    </citation>
    <scope>NUCLEOTIDE SEQUENCE [LARGE SCALE GENOMIC DNA]</scope>
    <source>
        <strain evidence="10">UNC178MFTsu3.1</strain>
    </source>
</reference>
<keyword evidence="3" id="KW-0813">Transport</keyword>
<feature type="transmembrane region" description="Helical" evidence="8">
    <location>
        <begin position="208"/>
        <end position="237"/>
    </location>
</feature>
<dbReference type="STRING" id="500610.SAMN02799615_00135"/>
<evidence type="ECO:0000256" key="5">
    <source>
        <dbReference type="ARBA" id="ARBA00022692"/>
    </source>
</evidence>
<protein>
    <submittedName>
        <fullName evidence="9">Iron complex transport system permease protein</fullName>
    </submittedName>
</protein>
<proteinExistence type="inferred from homology"/>
<evidence type="ECO:0000256" key="2">
    <source>
        <dbReference type="ARBA" id="ARBA00007935"/>
    </source>
</evidence>
<keyword evidence="4" id="KW-1003">Cell membrane</keyword>
<keyword evidence="6 8" id="KW-1133">Transmembrane helix</keyword>
<dbReference type="GO" id="GO:0022857">
    <property type="term" value="F:transmembrane transporter activity"/>
    <property type="evidence" value="ECO:0007669"/>
    <property type="project" value="InterPro"/>
</dbReference>
<dbReference type="InterPro" id="IPR000522">
    <property type="entry name" value="ABC_transptr_permease_BtuC"/>
</dbReference>
<dbReference type="FunFam" id="1.10.3470.10:FF:000001">
    <property type="entry name" value="Vitamin B12 ABC transporter permease BtuC"/>
    <property type="match status" value="1"/>
</dbReference>
<dbReference type="SUPFAM" id="SSF81345">
    <property type="entry name" value="ABC transporter involved in vitamin B12 uptake, BtuC"/>
    <property type="match status" value="1"/>
</dbReference>
<evidence type="ECO:0000256" key="7">
    <source>
        <dbReference type="ARBA" id="ARBA00023136"/>
    </source>
</evidence>
<evidence type="ECO:0000313" key="10">
    <source>
        <dbReference type="Proteomes" id="UP000199477"/>
    </source>
</evidence>
<dbReference type="GO" id="GO:0033214">
    <property type="term" value="P:siderophore-iron import into cell"/>
    <property type="evidence" value="ECO:0007669"/>
    <property type="project" value="TreeGrafter"/>
</dbReference>
<evidence type="ECO:0000256" key="3">
    <source>
        <dbReference type="ARBA" id="ARBA00022448"/>
    </source>
</evidence>
<feature type="transmembrane region" description="Helical" evidence="8">
    <location>
        <begin position="103"/>
        <end position="126"/>
    </location>
</feature>
<dbReference type="InterPro" id="IPR037294">
    <property type="entry name" value="ABC_BtuC-like"/>
</dbReference>
<dbReference type="PANTHER" id="PTHR30472">
    <property type="entry name" value="FERRIC ENTEROBACTIN TRANSPORT SYSTEM PERMEASE PROTEIN"/>
    <property type="match status" value="1"/>
</dbReference>
<feature type="transmembrane region" description="Helical" evidence="8">
    <location>
        <begin position="72"/>
        <end position="91"/>
    </location>
</feature>
<sequence length="352" mass="35419">MNSIALPQRRALSARAWALGGLAAWLAAAAIGGMAVGAMPLSAAQVLGALLRWLDGAPAQGQDAVVLTLRLPRVLMASLVGAALACSGATMQGLFRNPLVEPGLVGVSAGAALGAIGMIVLGGAATATLPPLLGSFGIAAAAFAGGLLATLLVYLFGSRHPGVATLLLAGVAINAIAMAGVGVLTYVANEQQLRDLTFWTLGSFGGTSWARLGAVAPLMLLPLLWLPAHAGALNALLLGEREASLLGFEPRRLRRRLVALVALATGAAVAMCGVIGFVGLLVPHVLRLAWGPDHRLLLPGSALAGASLMIGADAVARVAVAPAELPVGVITALLGGPFFLWLLSRLRVGGTA</sequence>
<dbReference type="PANTHER" id="PTHR30472:SF25">
    <property type="entry name" value="ABC TRANSPORTER PERMEASE PROTEIN MJ0876-RELATED"/>
    <property type="match status" value="1"/>
</dbReference>
<feature type="transmembrane region" description="Helical" evidence="8">
    <location>
        <begin position="327"/>
        <end position="344"/>
    </location>
</feature>
<organism evidence="9 10">
    <name type="scientific">Dyella marensis</name>
    <dbReference type="NCBI Taxonomy" id="500610"/>
    <lineage>
        <taxon>Bacteria</taxon>
        <taxon>Pseudomonadati</taxon>
        <taxon>Pseudomonadota</taxon>
        <taxon>Gammaproteobacteria</taxon>
        <taxon>Lysobacterales</taxon>
        <taxon>Rhodanobacteraceae</taxon>
        <taxon>Dyella</taxon>
    </lineage>
</organism>
<evidence type="ECO:0000313" key="9">
    <source>
        <dbReference type="EMBL" id="SFE02867.1"/>
    </source>
</evidence>
<evidence type="ECO:0000256" key="8">
    <source>
        <dbReference type="SAM" id="Phobius"/>
    </source>
</evidence>
<dbReference type="EMBL" id="FONH01000001">
    <property type="protein sequence ID" value="SFE02867.1"/>
    <property type="molecule type" value="Genomic_DNA"/>
</dbReference>
<evidence type="ECO:0000256" key="6">
    <source>
        <dbReference type="ARBA" id="ARBA00022989"/>
    </source>
</evidence>
<evidence type="ECO:0000256" key="1">
    <source>
        <dbReference type="ARBA" id="ARBA00004651"/>
    </source>
</evidence>
<feature type="transmembrane region" description="Helical" evidence="8">
    <location>
        <begin position="302"/>
        <end position="320"/>
    </location>
</feature>
<dbReference type="Proteomes" id="UP000199477">
    <property type="component" value="Unassembled WGS sequence"/>
</dbReference>
<dbReference type="AlphaFoldDB" id="A0A1I1X677"/>
<dbReference type="Pfam" id="PF01032">
    <property type="entry name" value="FecCD"/>
    <property type="match status" value="1"/>
</dbReference>